<keyword evidence="1" id="KW-0732">Signal</keyword>
<keyword evidence="3" id="KW-1185">Reference proteome</keyword>
<comment type="caution">
    <text evidence="2">The sequence shown here is derived from an EMBL/GenBank/DDBJ whole genome shotgun (WGS) entry which is preliminary data.</text>
</comment>
<dbReference type="OrthoDB" id="5233222at2759"/>
<evidence type="ECO:0000256" key="1">
    <source>
        <dbReference type="SAM" id="SignalP"/>
    </source>
</evidence>
<proteinExistence type="predicted"/>
<feature type="chain" id="PRO_5020444524" evidence="1">
    <location>
        <begin position="20"/>
        <end position="72"/>
    </location>
</feature>
<dbReference type="EMBL" id="QJNU01000123">
    <property type="protein sequence ID" value="RYP06600.1"/>
    <property type="molecule type" value="Genomic_DNA"/>
</dbReference>
<protein>
    <submittedName>
        <fullName evidence="2">Uncharacterized protein</fullName>
    </submittedName>
</protein>
<organism evidence="2 3">
    <name type="scientific">Monosporascus ibericus</name>
    <dbReference type="NCBI Taxonomy" id="155417"/>
    <lineage>
        <taxon>Eukaryota</taxon>
        <taxon>Fungi</taxon>
        <taxon>Dikarya</taxon>
        <taxon>Ascomycota</taxon>
        <taxon>Pezizomycotina</taxon>
        <taxon>Sordariomycetes</taxon>
        <taxon>Xylariomycetidae</taxon>
        <taxon>Xylariales</taxon>
        <taxon>Xylariales incertae sedis</taxon>
        <taxon>Monosporascus</taxon>
    </lineage>
</organism>
<accession>A0A4Q4TM08</accession>
<dbReference type="AlphaFoldDB" id="A0A4Q4TM08"/>
<gene>
    <name evidence="2" type="ORF">DL764_003052</name>
</gene>
<evidence type="ECO:0000313" key="2">
    <source>
        <dbReference type="EMBL" id="RYP06600.1"/>
    </source>
</evidence>
<feature type="signal peptide" evidence="1">
    <location>
        <begin position="1"/>
        <end position="19"/>
    </location>
</feature>
<dbReference type="Proteomes" id="UP000293360">
    <property type="component" value="Unassembled WGS sequence"/>
</dbReference>
<sequence length="72" mass="7692">MRFQLALLGLAAQTIQVLGVPAAEPRDGITAFDSFPTDKVITHATAAGEDAVLPAGMMSLFHLRRPAKLPYD</sequence>
<reference evidence="2 3" key="1">
    <citation type="submission" date="2018-06" db="EMBL/GenBank/DDBJ databases">
        <title>Complete Genomes of Monosporascus.</title>
        <authorList>
            <person name="Robinson A.J."/>
            <person name="Natvig D.O."/>
        </authorList>
    </citation>
    <scope>NUCLEOTIDE SEQUENCE [LARGE SCALE GENOMIC DNA]</scope>
    <source>
        <strain evidence="2 3">CBS 110550</strain>
    </source>
</reference>
<evidence type="ECO:0000313" key="3">
    <source>
        <dbReference type="Proteomes" id="UP000293360"/>
    </source>
</evidence>
<name>A0A4Q4TM08_9PEZI</name>